<evidence type="ECO:0000259" key="2">
    <source>
        <dbReference type="Pfam" id="PF07859"/>
    </source>
</evidence>
<dbReference type="PANTHER" id="PTHR48081">
    <property type="entry name" value="AB HYDROLASE SUPERFAMILY PROTEIN C4A8.06C"/>
    <property type="match status" value="1"/>
</dbReference>
<accession>A0ABQ6G181</accession>
<sequence length="298" mass="32492">MPPLPLGSSFGRRLMRASIKRLDREKQYEGARLEKRTGALRVYTPQGVLTGAALLWIHGGGMVIGSAAQDDQFCAETARQLGVVVVSVEYRLAPEFPFPSAADDCYAAWTWLQQAATHLQIDRTRVAVGGQSAGGGLAASLVQRIHDARGIQPIAQWLFSPMLDDRTAARTELDAIKHKIWNNRLNRIGWRAFLGTEPGAASVPEYAVPARRNDLRGLPPTWIGVGDIELFFDEDKTYADRLQSAGADSTLEIVPGAPHGFESIAARTRLAQAYLSHSREWLGEKIAGSPAGGKHENT</sequence>
<dbReference type="InterPro" id="IPR050300">
    <property type="entry name" value="GDXG_lipolytic_enzyme"/>
</dbReference>
<dbReference type="PANTHER" id="PTHR48081:SF8">
    <property type="entry name" value="ALPHA_BETA HYDROLASE FOLD-3 DOMAIN-CONTAINING PROTEIN-RELATED"/>
    <property type="match status" value="1"/>
</dbReference>
<protein>
    <submittedName>
        <fullName evidence="3">Esterase</fullName>
    </submittedName>
</protein>
<keyword evidence="1" id="KW-0378">Hydrolase</keyword>
<proteinExistence type="predicted"/>
<dbReference type="InterPro" id="IPR029058">
    <property type="entry name" value="AB_hydrolase_fold"/>
</dbReference>
<dbReference type="InterPro" id="IPR013094">
    <property type="entry name" value="AB_hydrolase_3"/>
</dbReference>
<organism evidence="3 4">
    <name type="scientific">Dictyobacter halimunensis</name>
    <dbReference type="NCBI Taxonomy" id="3026934"/>
    <lineage>
        <taxon>Bacteria</taxon>
        <taxon>Bacillati</taxon>
        <taxon>Chloroflexota</taxon>
        <taxon>Ktedonobacteria</taxon>
        <taxon>Ktedonobacterales</taxon>
        <taxon>Dictyobacteraceae</taxon>
        <taxon>Dictyobacter</taxon>
    </lineage>
</organism>
<keyword evidence="4" id="KW-1185">Reference proteome</keyword>
<feature type="domain" description="Alpha/beta hydrolase fold-3" evidence="2">
    <location>
        <begin position="54"/>
        <end position="262"/>
    </location>
</feature>
<dbReference type="EMBL" id="BSRI01000002">
    <property type="protein sequence ID" value="GLV60280.1"/>
    <property type="molecule type" value="Genomic_DNA"/>
</dbReference>
<reference evidence="3 4" key="1">
    <citation type="submission" date="2023-02" db="EMBL/GenBank/DDBJ databases">
        <title>Dictyobacter halimunensis sp. nov., a new member of the class Ktedonobacteria from forest soil in a geothermal area.</title>
        <authorList>
            <person name="Rachmania M.K."/>
            <person name="Ningsih F."/>
            <person name="Sakai Y."/>
            <person name="Yabe S."/>
            <person name="Yokota A."/>
            <person name="Sjamsuridzal W."/>
        </authorList>
    </citation>
    <scope>NUCLEOTIDE SEQUENCE [LARGE SCALE GENOMIC DNA]</scope>
    <source>
        <strain evidence="3 4">S3.2.2.5</strain>
    </source>
</reference>
<evidence type="ECO:0000313" key="4">
    <source>
        <dbReference type="Proteomes" id="UP001344906"/>
    </source>
</evidence>
<gene>
    <name evidence="3" type="ORF">KDH_71000</name>
</gene>
<dbReference type="SUPFAM" id="SSF53474">
    <property type="entry name" value="alpha/beta-Hydrolases"/>
    <property type="match status" value="1"/>
</dbReference>
<dbReference type="Pfam" id="PF07859">
    <property type="entry name" value="Abhydrolase_3"/>
    <property type="match status" value="1"/>
</dbReference>
<evidence type="ECO:0000256" key="1">
    <source>
        <dbReference type="ARBA" id="ARBA00022801"/>
    </source>
</evidence>
<evidence type="ECO:0000313" key="3">
    <source>
        <dbReference type="EMBL" id="GLV60280.1"/>
    </source>
</evidence>
<dbReference type="Proteomes" id="UP001344906">
    <property type="component" value="Unassembled WGS sequence"/>
</dbReference>
<comment type="caution">
    <text evidence="3">The sequence shown here is derived from an EMBL/GenBank/DDBJ whole genome shotgun (WGS) entry which is preliminary data.</text>
</comment>
<dbReference type="Gene3D" id="3.40.50.1820">
    <property type="entry name" value="alpha/beta hydrolase"/>
    <property type="match status" value="1"/>
</dbReference>
<name>A0ABQ6G181_9CHLR</name>